<keyword evidence="2" id="KW-1185">Reference proteome</keyword>
<dbReference type="AlphaFoldDB" id="D1PS44"/>
<accession>D1PS44</accession>
<comment type="caution">
    <text evidence="1">The sequence shown here is derived from an EMBL/GenBank/DDBJ whole genome shotgun (WGS) entry which is preliminary data.</text>
</comment>
<name>D1PS44_9FIRM</name>
<dbReference type="HOGENOM" id="CLU_1739579_0_0_9"/>
<reference evidence="1" key="1">
    <citation type="submission" date="2009-12" db="EMBL/GenBank/DDBJ databases">
        <authorList>
            <person name="Weinstock G."/>
            <person name="Sodergren E."/>
            <person name="Clifton S."/>
            <person name="Fulton L."/>
            <person name="Fulton B."/>
            <person name="Courtney L."/>
            <person name="Fronick C."/>
            <person name="Harrison M."/>
            <person name="Strong C."/>
            <person name="Farmer C."/>
            <person name="Delahaunty K."/>
            <person name="Markovic C."/>
            <person name="Hall O."/>
            <person name="Minx P."/>
            <person name="Tomlinson C."/>
            <person name="Mitreva M."/>
            <person name="Nelson J."/>
            <person name="Hou S."/>
            <person name="Wollam A."/>
            <person name="Pepin K.H."/>
            <person name="Johnson M."/>
            <person name="Bhonagiri V."/>
            <person name="Nash W.E."/>
            <person name="Warren W."/>
            <person name="Chinwalla A."/>
            <person name="Mardis E.R."/>
            <person name="Wilson R.K."/>
        </authorList>
    </citation>
    <scope>NUCLEOTIDE SEQUENCE [LARGE SCALE GENOMIC DNA]</scope>
    <source>
        <strain evidence="1">DSM 15176</strain>
    </source>
</reference>
<dbReference type="Proteomes" id="UP000003438">
    <property type="component" value="Unassembled WGS sequence"/>
</dbReference>
<evidence type="ECO:0000313" key="2">
    <source>
        <dbReference type="Proteomes" id="UP000003438"/>
    </source>
</evidence>
<dbReference type="RefSeq" id="WP_007048572.1">
    <property type="nucleotide sequence ID" value="NZ_GG704771.1"/>
</dbReference>
<gene>
    <name evidence="1" type="ORF">SUBVAR_07227</name>
</gene>
<dbReference type="STRING" id="411471.SUBVAR_07227"/>
<protein>
    <submittedName>
        <fullName evidence="1">Uncharacterized protein</fullName>
    </submittedName>
</protein>
<dbReference type="EMBL" id="ACBY02000069">
    <property type="protein sequence ID" value="EFB74475.1"/>
    <property type="molecule type" value="Genomic_DNA"/>
</dbReference>
<dbReference type="OrthoDB" id="3199398at2"/>
<evidence type="ECO:0000313" key="1">
    <source>
        <dbReference type="EMBL" id="EFB74475.1"/>
    </source>
</evidence>
<proteinExistence type="predicted"/>
<organism evidence="1 2">
    <name type="scientific">Subdoligranulum variabile DSM 15176</name>
    <dbReference type="NCBI Taxonomy" id="411471"/>
    <lineage>
        <taxon>Bacteria</taxon>
        <taxon>Bacillati</taxon>
        <taxon>Bacillota</taxon>
        <taxon>Clostridia</taxon>
        <taxon>Eubacteriales</taxon>
        <taxon>Oscillospiraceae</taxon>
        <taxon>Subdoligranulum</taxon>
    </lineage>
</organism>
<sequence>MAYTSKDLNDDFRFVNRVRFPNGDGVNLIALQNALQNECDSNGIPVAFRNDTLKTGGFLSKQTEDILVLYNPDHATDYLQFLIRITHQGKYAFMDVFKVGGSKNFARDNKAHGGSVTQGIFNALSGHSQKLQEEQNYYTILKDCFENILQ</sequence>